<dbReference type="AlphaFoldDB" id="A0A9P0GKR1"/>
<name>A0A9P0GKR1_9CUCU</name>
<comment type="subcellular location">
    <subcellularLocation>
        <location evidence="1 5 6">Nucleus</location>
    </subcellularLocation>
</comment>
<dbReference type="Proteomes" id="UP001153636">
    <property type="component" value="Chromosome 8"/>
</dbReference>
<dbReference type="PANTHER" id="PTHR24333">
    <property type="entry name" value="HOMEO BOX HB9 LIKE A-RELATED"/>
    <property type="match status" value="1"/>
</dbReference>
<dbReference type="GO" id="GO:0003677">
    <property type="term" value="F:DNA binding"/>
    <property type="evidence" value="ECO:0007669"/>
    <property type="project" value="UniProtKB-UniRule"/>
</dbReference>
<evidence type="ECO:0000256" key="1">
    <source>
        <dbReference type="ARBA" id="ARBA00004123"/>
    </source>
</evidence>
<dbReference type="PROSITE" id="PS00027">
    <property type="entry name" value="HOMEOBOX_1"/>
    <property type="match status" value="1"/>
</dbReference>
<protein>
    <recommendedName>
        <fullName evidence="8">Homeobox domain-containing protein</fullName>
    </recommendedName>
</protein>
<dbReference type="OrthoDB" id="6159439at2759"/>
<feature type="region of interest" description="Disordered" evidence="7">
    <location>
        <begin position="66"/>
        <end position="97"/>
    </location>
</feature>
<dbReference type="PANTHER" id="PTHR24333:SF13">
    <property type="entry name" value="HOMEOBOX DOMAIN-CONTAINING PROTEIN"/>
    <property type="match status" value="1"/>
</dbReference>
<dbReference type="InterPro" id="IPR001356">
    <property type="entry name" value="HD"/>
</dbReference>
<dbReference type="InterPro" id="IPR017970">
    <property type="entry name" value="Homeobox_CS"/>
</dbReference>
<feature type="compositionally biased region" description="Basic and acidic residues" evidence="7">
    <location>
        <begin position="203"/>
        <end position="214"/>
    </location>
</feature>
<keyword evidence="2 5" id="KW-0238">DNA-binding</keyword>
<dbReference type="PROSITE" id="PS50071">
    <property type="entry name" value="HOMEOBOX_2"/>
    <property type="match status" value="1"/>
</dbReference>
<feature type="region of interest" description="Disordered" evidence="7">
    <location>
        <begin position="203"/>
        <end position="230"/>
    </location>
</feature>
<dbReference type="FunFam" id="1.10.10.60:FF:000176">
    <property type="entry name" value="pancreas/duodenum homeobox protein 1"/>
    <property type="match status" value="1"/>
</dbReference>
<gene>
    <name evidence="9" type="ORF">PSYICH_LOCUS14236</name>
</gene>
<keyword evidence="4 5" id="KW-0539">Nucleus</keyword>
<evidence type="ECO:0000256" key="6">
    <source>
        <dbReference type="RuleBase" id="RU000682"/>
    </source>
</evidence>
<dbReference type="SUPFAM" id="SSF46689">
    <property type="entry name" value="Homeodomain-like"/>
    <property type="match status" value="1"/>
</dbReference>
<dbReference type="PRINTS" id="PR00024">
    <property type="entry name" value="HOMEOBOX"/>
</dbReference>
<dbReference type="GO" id="GO:0000981">
    <property type="term" value="F:DNA-binding transcription factor activity, RNA polymerase II-specific"/>
    <property type="evidence" value="ECO:0007669"/>
    <property type="project" value="InterPro"/>
</dbReference>
<evidence type="ECO:0000259" key="8">
    <source>
        <dbReference type="PROSITE" id="PS50071"/>
    </source>
</evidence>
<feature type="compositionally biased region" description="Low complexity" evidence="7">
    <location>
        <begin position="129"/>
        <end position="162"/>
    </location>
</feature>
<accession>A0A9P0GKR1</accession>
<evidence type="ECO:0000256" key="2">
    <source>
        <dbReference type="ARBA" id="ARBA00023125"/>
    </source>
</evidence>
<evidence type="ECO:0000256" key="7">
    <source>
        <dbReference type="SAM" id="MobiDB-lite"/>
    </source>
</evidence>
<proteinExistence type="predicted"/>
<feature type="DNA-binding region" description="Homeobox" evidence="5">
    <location>
        <begin position="10"/>
        <end position="69"/>
    </location>
</feature>
<keyword evidence="10" id="KW-1185">Reference proteome</keyword>
<dbReference type="InterPro" id="IPR020479">
    <property type="entry name" value="HD_metazoa"/>
</dbReference>
<organism evidence="9 10">
    <name type="scientific">Psylliodes chrysocephalus</name>
    <dbReference type="NCBI Taxonomy" id="3402493"/>
    <lineage>
        <taxon>Eukaryota</taxon>
        <taxon>Metazoa</taxon>
        <taxon>Ecdysozoa</taxon>
        <taxon>Arthropoda</taxon>
        <taxon>Hexapoda</taxon>
        <taxon>Insecta</taxon>
        <taxon>Pterygota</taxon>
        <taxon>Neoptera</taxon>
        <taxon>Endopterygota</taxon>
        <taxon>Coleoptera</taxon>
        <taxon>Polyphaga</taxon>
        <taxon>Cucujiformia</taxon>
        <taxon>Chrysomeloidea</taxon>
        <taxon>Chrysomelidae</taxon>
        <taxon>Galerucinae</taxon>
        <taxon>Alticini</taxon>
        <taxon>Psylliodes</taxon>
    </lineage>
</organism>
<evidence type="ECO:0000256" key="3">
    <source>
        <dbReference type="ARBA" id="ARBA00023155"/>
    </source>
</evidence>
<reference evidence="9" key="1">
    <citation type="submission" date="2022-01" db="EMBL/GenBank/DDBJ databases">
        <authorList>
            <person name="King R."/>
        </authorList>
    </citation>
    <scope>NUCLEOTIDE SEQUENCE</scope>
</reference>
<sequence>MPLSSENGLPRRLRTAYTNTQLLELEKEFHFNKYLCRPRRIEIAASLDLTERQVKVWFQNRRMKHKRQTLGKTGEDGDDKDSVTSDSGKSTKLSDKFLEEEMSKKSCQGCEMPTVGLCNSHEEITEVASNRGNNNNTPSATNNNTNFNNNSNGASSIGSAGSFDKLMNEEDSRSNEGSGSQTSPRISKKTTVANNVVVKIEGRRNSPNSCDRKIGIRKVSPSPSHSKDIGIGINSIENISTKSSPKSTPGTPVIPTGPLSLPNSMVYQQAPRSSPTTATAIASATVTIQNIPNAIPPFASRGVTSNHFPNQYNMNNSQSDYHRSDNRSKHYQMSQIYSADMYNPEHPIINDTHAYQRTQNHSANLGHVKINNRRQAYAGYSNQQQYYYNNQGAVEKYTMGQNNYNQGYGEHSGYNHYGYGYSNDGSEVNHMHNSVQVNHEHTGNYYPSDAVIPVNKHQTPAEYPSKVGYYENNYPSNHLPQGAATGVDPGYNMSPEVFPATNNTTAGIMTPPASVPTENNENYNNFHQFYSGENQSQGAIPGESSNSSSDFNFLSNLANDYTPEYYQI</sequence>
<dbReference type="Pfam" id="PF00046">
    <property type="entry name" value="Homeodomain"/>
    <property type="match status" value="1"/>
</dbReference>
<dbReference type="SMART" id="SM00389">
    <property type="entry name" value="HOX"/>
    <property type="match status" value="1"/>
</dbReference>
<keyword evidence="3 5" id="KW-0371">Homeobox</keyword>
<feature type="domain" description="Homeobox" evidence="8">
    <location>
        <begin position="8"/>
        <end position="68"/>
    </location>
</feature>
<evidence type="ECO:0000256" key="5">
    <source>
        <dbReference type="PROSITE-ProRule" id="PRU00108"/>
    </source>
</evidence>
<dbReference type="CDD" id="cd00086">
    <property type="entry name" value="homeodomain"/>
    <property type="match status" value="1"/>
</dbReference>
<dbReference type="InterPro" id="IPR009057">
    <property type="entry name" value="Homeodomain-like_sf"/>
</dbReference>
<evidence type="ECO:0000313" key="9">
    <source>
        <dbReference type="EMBL" id="CAH1114697.1"/>
    </source>
</evidence>
<evidence type="ECO:0000256" key="4">
    <source>
        <dbReference type="ARBA" id="ARBA00023242"/>
    </source>
</evidence>
<evidence type="ECO:0000313" key="10">
    <source>
        <dbReference type="Proteomes" id="UP001153636"/>
    </source>
</evidence>
<dbReference type="Gene3D" id="1.10.10.60">
    <property type="entry name" value="Homeodomain-like"/>
    <property type="match status" value="1"/>
</dbReference>
<feature type="compositionally biased region" description="Polar residues" evidence="7">
    <location>
        <begin position="175"/>
        <end position="185"/>
    </location>
</feature>
<dbReference type="InterPro" id="IPR050848">
    <property type="entry name" value="Homeobox_TF"/>
</dbReference>
<feature type="region of interest" description="Disordered" evidence="7">
    <location>
        <begin position="129"/>
        <end position="191"/>
    </location>
</feature>
<dbReference type="GO" id="GO:0048513">
    <property type="term" value="P:animal organ development"/>
    <property type="evidence" value="ECO:0007669"/>
    <property type="project" value="UniProtKB-ARBA"/>
</dbReference>
<dbReference type="EMBL" id="OV651820">
    <property type="protein sequence ID" value="CAH1114697.1"/>
    <property type="molecule type" value="Genomic_DNA"/>
</dbReference>
<dbReference type="GO" id="GO:0005634">
    <property type="term" value="C:nucleus"/>
    <property type="evidence" value="ECO:0007669"/>
    <property type="project" value="UniProtKB-SubCell"/>
</dbReference>